<evidence type="ECO:0000313" key="4">
    <source>
        <dbReference type="Proteomes" id="UP001213042"/>
    </source>
</evidence>
<dbReference type="EMBL" id="JAQMLU010000008">
    <property type="protein sequence ID" value="MDB8750080.1"/>
    <property type="molecule type" value="Genomic_DNA"/>
</dbReference>
<sequence>MIGSLPTALEIDGREYAIHSDFRVILRIYSAFADPELDEREKCYVCLKCLYAEDIPREHLQEAVNKAYWFVGGGDVPQESVQPAKTIDWEQDESIIFPAVNKAAGFETRTVKYLHWWTFLGYFNEIGEGLFSSVIGIRQKLNKDKKLEKYEQEFYRNHRNMIDLKRKLSAEEQRAENEDKEFLKQLTGGE</sequence>
<dbReference type="Pfam" id="PF06854">
    <property type="entry name" value="Phage_Gp15"/>
    <property type="match status" value="1"/>
</dbReference>
<dbReference type="AlphaFoldDB" id="A0AAW6EE02"/>
<name>A0AAW6EE02_9FIRM</name>
<evidence type="ECO:0000313" key="2">
    <source>
        <dbReference type="EMBL" id="MCQ5153322.1"/>
    </source>
</evidence>
<dbReference type="Proteomes" id="UP001206236">
    <property type="component" value="Unassembled WGS sequence"/>
</dbReference>
<protein>
    <submittedName>
        <fullName evidence="2">Bacteriophage Gp15 family protein</fullName>
    </submittedName>
    <submittedName>
        <fullName evidence="3">Gp15 family bacteriophage protein</fullName>
    </submittedName>
</protein>
<dbReference type="Proteomes" id="UP001213042">
    <property type="component" value="Unassembled WGS sequence"/>
</dbReference>
<comment type="caution">
    <text evidence="3">The sequence shown here is derived from an EMBL/GenBank/DDBJ whole genome shotgun (WGS) entry which is preliminary data.</text>
</comment>
<reference evidence="3" key="2">
    <citation type="submission" date="2023-01" db="EMBL/GenBank/DDBJ databases">
        <title>Human gut microbiome strain richness.</title>
        <authorList>
            <person name="Chen-Liaw A."/>
        </authorList>
    </citation>
    <scope>NUCLEOTIDE SEQUENCE</scope>
    <source>
        <strain evidence="3">D43st1_D9_D43t1_170807</strain>
    </source>
</reference>
<keyword evidence="1" id="KW-0175">Coiled coil</keyword>
<accession>A0AAW6EE02</accession>
<evidence type="ECO:0000313" key="3">
    <source>
        <dbReference type="EMBL" id="MDB8750080.1"/>
    </source>
</evidence>
<gene>
    <name evidence="2" type="ORF">NE632_08355</name>
    <name evidence="3" type="ORF">PNW00_06415</name>
</gene>
<reference evidence="2" key="1">
    <citation type="submission" date="2022-06" db="EMBL/GenBank/DDBJ databases">
        <title>Isolation of gut microbiota from human fecal samples.</title>
        <authorList>
            <person name="Pamer E.G."/>
            <person name="Barat B."/>
            <person name="Waligurski E."/>
            <person name="Medina S."/>
            <person name="Paddock L."/>
            <person name="Mostad J."/>
        </authorList>
    </citation>
    <scope>NUCLEOTIDE SEQUENCE</scope>
    <source>
        <strain evidence="2">DFI.5.57</strain>
    </source>
</reference>
<dbReference type="RefSeq" id="WP_195220976.1">
    <property type="nucleotide sequence ID" value="NZ_JADMWL010000008.1"/>
</dbReference>
<organism evidence="3 4">
    <name type="scientific">Ruminococcus bicirculans</name>
    <name type="common">ex Wegman et al. 2014</name>
    <dbReference type="NCBI Taxonomy" id="1160721"/>
    <lineage>
        <taxon>Bacteria</taxon>
        <taxon>Bacillati</taxon>
        <taxon>Bacillota</taxon>
        <taxon>Clostridia</taxon>
        <taxon>Eubacteriales</taxon>
        <taxon>Oscillospiraceae</taxon>
        <taxon>Ruminococcus</taxon>
    </lineage>
</organism>
<proteinExistence type="predicted"/>
<dbReference type="InterPro" id="IPR009660">
    <property type="entry name" value="Phage_A500_Gp15"/>
</dbReference>
<evidence type="ECO:0000256" key="1">
    <source>
        <dbReference type="SAM" id="Coils"/>
    </source>
</evidence>
<dbReference type="EMBL" id="JANGCN010000017">
    <property type="protein sequence ID" value="MCQ5153322.1"/>
    <property type="molecule type" value="Genomic_DNA"/>
</dbReference>
<feature type="coiled-coil region" evidence="1">
    <location>
        <begin position="158"/>
        <end position="185"/>
    </location>
</feature>